<proteinExistence type="predicted"/>
<gene>
    <name evidence="1" type="ORF">C7431_11058</name>
</gene>
<name>A0A2V2BCE7_9GAMM</name>
<dbReference type="OrthoDB" id="6548853at2"/>
<accession>A0A2V2BCE7</accession>
<evidence type="ECO:0000313" key="2">
    <source>
        <dbReference type="Proteomes" id="UP000245981"/>
    </source>
</evidence>
<dbReference type="Proteomes" id="UP000245981">
    <property type="component" value="Unassembled WGS sequence"/>
</dbReference>
<dbReference type="EMBL" id="QGHF01000010">
    <property type="protein sequence ID" value="PWK94564.1"/>
    <property type="molecule type" value="Genomic_DNA"/>
</dbReference>
<sequence>MKLNSVISEEGLTLAEALDAGRGPLLVPDPGGELWNQFWDEPRWRPWLAWRLAPGVTQEGDSWDVLRELEGVRAEEGVSAVAGALFPDLPANSLTRSLMETLLGFAGNSKLCADLPSLAARIWADDVWGFISRETKRDSWNPALQAAIALLSKPGADQSAHAIRDMMAVYHHPHVAETFEHGRGFRLSTLRTRPCQIVFLTPDVMTPEKPELMAVYAFLSGALMSLSALRFAPFTAFIPAAVEEMP</sequence>
<comment type="caution">
    <text evidence="1">The sequence shown here is derived from an EMBL/GenBank/DDBJ whole genome shotgun (WGS) entry which is preliminary data.</text>
</comment>
<dbReference type="AlphaFoldDB" id="A0A2V2BCE7"/>
<reference evidence="1 2" key="1">
    <citation type="submission" date="2018-05" db="EMBL/GenBank/DDBJ databases">
        <title>Genomic Encyclopedia of Type Strains, Phase IV (KMG-V): Genome sequencing to study the core and pangenomes of soil and plant-associated prokaryotes.</title>
        <authorList>
            <person name="Whitman W."/>
        </authorList>
    </citation>
    <scope>NUCLEOTIDE SEQUENCE [LARGE SCALE GENOMIC DNA]</scope>
    <source>
        <strain evidence="1 2">PNA 200-10</strain>
    </source>
</reference>
<evidence type="ECO:0000313" key="1">
    <source>
        <dbReference type="EMBL" id="PWK94564.1"/>
    </source>
</evidence>
<protein>
    <submittedName>
        <fullName evidence="1">Uncharacterized protein</fullName>
    </submittedName>
</protein>
<organism evidence="1 2">
    <name type="scientific">Pantoea allii</name>
    <dbReference type="NCBI Taxonomy" id="574096"/>
    <lineage>
        <taxon>Bacteria</taxon>
        <taxon>Pseudomonadati</taxon>
        <taxon>Pseudomonadota</taxon>
        <taxon>Gammaproteobacteria</taxon>
        <taxon>Enterobacterales</taxon>
        <taxon>Erwiniaceae</taxon>
        <taxon>Pantoea</taxon>
    </lineage>
</organism>
<dbReference type="RefSeq" id="WP_109717996.1">
    <property type="nucleotide sequence ID" value="NZ_QGHF01000010.1"/>
</dbReference>